<sequence length="100" mass="11313">MKKAFLLLLALSTMAYSAPKRSYKTGVAFALGDYFNTPGKKVLEAGEIIQLDDGIFAQKVRYQTYSDFGGQIFRENIFILKKIDSTYKFVEKLDVGDIEI</sequence>
<dbReference type="RefSeq" id="WP_320313946.1">
    <property type="nucleotide sequence ID" value="NZ_JAVIKH010000011.1"/>
</dbReference>
<evidence type="ECO:0000256" key="1">
    <source>
        <dbReference type="SAM" id="SignalP"/>
    </source>
</evidence>
<proteinExistence type="predicted"/>
<feature type="signal peptide" evidence="1">
    <location>
        <begin position="1"/>
        <end position="17"/>
    </location>
</feature>
<keyword evidence="1" id="KW-0732">Signal</keyword>
<comment type="caution">
    <text evidence="2">The sequence shown here is derived from an EMBL/GenBank/DDBJ whole genome shotgun (WGS) entry which is preliminary data.</text>
</comment>
<evidence type="ECO:0000313" key="3">
    <source>
        <dbReference type="Proteomes" id="UP001279681"/>
    </source>
</evidence>
<keyword evidence="3" id="KW-1185">Reference proteome</keyword>
<gene>
    <name evidence="2" type="ORF">RFV38_08635</name>
</gene>
<reference evidence="3" key="1">
    <citation type="submission" date="2023-07" db="EMBL/GenBank/DDBJ databases">
        <authorList>
            <person name="Colorado M.A."/>
            <person name="Villamil L.M."/>
            <person name="Melo J.F."/>
            <person name="Rodriguez J.A."/>
            <person name="Ruiz R.Y."/>
        </authorList>
    </citation>
    <scope>NUCLEOTIDE SEQUENCE [LARGE SCALE GENOMIC DNA]</scope>
    <source>
        <strain evidence="3">C33</strain>
    </source>
</reference>
<protein>
    <submittedName>
        <fullName evidence="2">Uncharacterized protein</fullName>
    </submittedName>
</protein>
<organism evidence="2 3">
    <name type="scientific">Candidatus Cetobacterium colombiensis</name>
    <dbReference type="NCBI Taxonomy" id="3073100"/>
    <lineage>
        <taxon>Bacteria</taxon>
        <taxon>Fusobacteriati</taxon>
        <taxon>Fusobacteriota</taxon>
        <taxon>Fusobacteriia</taxon>
        <taxon>Fusobacteriales</taxon>
        <taxon>Fusobacteriaceae</taxon>
        <taxon>Cetobacterium</taxon>
    </lineage>
</organism>
<name>A0ABU4WBM9_9FUSO</name>
<dbReference type="Proteomes" id="UP001279681">
    <property type="component" value="Unassembled WGS sequence"/>
</dbReference>
<dbReference type="EMBL" id="JAVIKH010000011">
    <property type="protein sequence ID" value="MDX8336560.1"/>
    <property type="molecule type" value="Genomic_DNA"/>
</dbReference>
<evidence type="ECO:0000313" key="2">
    <source>
        <dbReference type="EMBL" id="MDX8336560.1"/>
    </source>
</evidence>
<feature type="chain" id="PRO_5045529530" evidence="1">
    <location>
        <begin position="18"/>
        <end position="100"/>
    </location>
</feature>
<accession>A0ABU4WBM9</accession>